<dbReference type="PANTHER" id="PTHR37314">
    <property type="entry name" value="SLR0142 PROTEIN"/>
    <property type="match status" value="1"/>
</dbReference>
<protein>
    <submittedName>
        <fullName evidence="2">YoaK family protein</fullName>
    </submittedName>
</protein>
<feature type="transmembrane region" description="Helical" evidence="1">
    <location>
        <begin position="195"/>
        <end position="215"/>
    </location>
</feature>
<sequence>MPIRYARSLTGQARTPIANRHLGVVLAFIAGAINAGGFLAVQQYTSHMTGIVSGMADNLVIGEFTLVWAGLGAVLAFLLGAICTSLMTHYSQRRGLQSEYAWPLLLEAALLLCFGFLGARLAEIDGFYVPLTVLLLCFIMGLQNALITKVSRAEIRTTHITGIVTDLGIELGKLFYWNRNRNDEVPRVIADNRRLWLLGLLGFYFFLGGVTGALGFKHMGYISTVPLAIVLVLLASVPVLDDALNVLRRWLGRNVQ</sequence>
<feature type="transmembrane region" description="Helical" evidence="1">
    <location>
        <begin position="21"/>
        <end position="45"/>
    </location>
</feature>
<feature type="transmembrane region" description="Helical" evidence="1">
    <location>
        <begin position="65"/>
        <end position="88"/>
    </location>
</feature>
<name>A0ABZ2RNV1_ECTME</name>
<proteinExistence type="predicted"/>
<gene>
    <name evidence="2" type="ORF">WG219_21420</name>
</gene>
<accession>A0ABZ2RNV1</accession>
<keyword evidence="3" id="KW-1185">Reference proteome</keyword>
<feature type="transmembrane region" description="Helical" evidence="1">
    <location>
        <begin position="100"/>
        <end position="121"/>
    </location>
</feature>
<evidence type="ECO:0000256" key="1">
    <source>
        <dbReference type="SAM" id="Phobius"/>
    </source>
</evidence>
<dbReference type="EMBL" id="CP148074">
    <property type="protein sequence ID" value="WXL25819.1"/>
    <property type="molecule type" value="Genomic_DNA"/>
</dbReference>
<keyword evidence="1" id="KW-1133">Transmembrane helix</keyword>
<dbReference type="Proteomes" id="UP001476583">
    <property type="component" value="Chromosome"/>
</dbReference>
<reference evidence="2 3" key="1">
    <citation type="submission" date="2024-03" db="EMBL/GenBank/DDBJ databases">
        <title>Complete genome of BD2.</title>
        <authorList>
            <person name="Cao G."/>
        </authorList>
    </citation>
    <scope>NUCLEOTIDE SEQUENCE [LARGE SCALE GENOMIC DNA]</scope>
    <source>
        <strain evidence="2 3">BD2</strain>
    </source>
</reference>
<organism evidence="2 3">
    <name type="scientific">Ectopseudomonas mendocina</name>
    <name type="common">Pseudomonas mendocina</name>
    <dbReference type="NCBI Taxonomy" id="300"/>
    <lineage>
        <taxon>Bacteria</taxon>
        <taxon>Pseudomonadati</taxon>
        <taxon>Pseudomonadota</taxon>
        <taxon>Gammaproteobacteria</taxon>
        <taxon>Pseudomonadales</taxon>
        <taxon>Pseudomonadaceae</taxon>
        <taxon>Ectopseudomonas</taxon>
    </lineage>
</organism>
<feature type="transmembrane region" description="Helical" evidence="1">
    <location>
        <begin position="127"/>
        <end position="147"/>
    </location>
</feature>
<feature type="transmembrane region" description="Helical" evidence="1">
    <location>
        <begin position="221"/>
        <end position="240"/>
    </location>
</feature>
<evidence type="ECO:0000313" key="2">
    <source>
        <dbReference type="EMBL" id="WXL25819.1"/>
    </source>
</evidence>
<keyword evidence="1" id="KW-0472">Membrane</keyword>
<keyword evidence="1" id="KW-0812">Transmembrane</keyword>
<evidence type="ECO:0000313" key="3">
    <source>
        <dbReference type="Proteomes" id="UP001476583"/>
    </source>
</evidence>
<dbReference type="InterPro" id="IPR010699">
    <property type="entry name" value="DUF1275"/>
</dbReference>
<dbReference type="Pfam" id="PF06912">
    <property type="entry name" value="DUF1275"/>
    <property type="match status" value="1"/>
</dbReference>
<dbReference type="PANTHER" id="PTHR37314:SF4">
    <property type="entry name" value="UPF0700 TRANSMEMBRANE PROTEIN YOAK"/>
    <property type="match status" value="1"/>
</dbReference>